<dbReference type="AlphaFoldDB" id="A0ABC9W2H6"/>
<comment type="caution">
    <text evidence="1">The sequence shown here is derived from an EMBL/GenBank/DDBJ whole genome shotgun (WGS) entry which is preliminary data.</text>
</comment>
<accession>A0ABC9W2H6</accession>
<reference evidence="1 2" key="1">
    <citation type="submission" date="2024-06" db="EMBL/GenBank/DDBJ databases">
        <title>The draft genome of Grus japonensis, version 3.</title>
        <authorList>
            <person name="Nabeshima K."/>
            <person name="Suzuki S."/>
            <person name="Onuma M."/>
        </authorList>
    </citation>
    <scope>NUCLEOTIDE SEQUENCE [LARGE SCALE GENOMIC DNA]</scope>
    <source>
        <strain evidence="1 2">451A</strain>
    </source>
</reference>
<dbReference type="Proteomes" id="UP001623348">
    <property type="component" value="Unassembled WGS sequence"/>
</dbReference>
<organism evidence="1 2">
    <name type="scientific">Grus japonensis</name>
    <name type="common">Japanese crane</name>
    <name type="synonym">Red-crowned crane</name>
    <dbReference type="NCBI Taxonomy" id="30415"/>
    <lineage>
        <taxon>Eukaryota</taxon>
        <taxon>Metazoa</taxon>
        <taxon>Chordata</taxon>
        <taxon>Craniata</taxon>
        <taxon>Vertebrata</taxon>
        <taxon>Euteleostomi</taxon>
        <taxon>Archelosauria</taxon>
        <taxon>Archosauria</taxon>
        <taxon>Dinosauria</taxon>
        <taxon>Saurischia</taxon>
        <taxon>Theropoda</taxon>
        <taxon>Coelurosauria</taxon>
        <taxon>Aves</taxon>
        <taxon>Neognathae</taxon>
        <taxon>Neoaves</taxon>
        <taxon>Gruiformes</taxon>
        <taxon>Gruidae</taxon>
        <taxon>Grus</taxon>
    </lineage>
</organism>
<sequence length="82" mass="9370">MPAGSKMDLLLAKAEPISNGVTGNFTLLLQVLKYDGQQLSNFIRHFHQDLRMYLIGFHGLARLQVPHMVSHLIFYICLIKFV</sequence>
<proteinExistence type="predicted"/>
<evidence type="ECO:0000313" key="1">
    <source>
        <dbReference type="EMBL" id="GAB0179794.1"/>
    </source>
</evidence>
<dbReference type="EMBL" id="BAAFJT010000001">
    <property type="protein sequence ID" value="GAB0179794.1"/>
    <property type="molecule type" value="Genomic_DNA"/>
</dbReference>
<keyword evidence="2" id="KW-1185">Reference proteome</keyword>
<gene>
    <name evidence="1" type="ORF">GRJ2_000444700</name>
</gene>
<protein>
    <submittedName>
        <fullName evidence="1">Mitochondrial enolase superfamily member 1</fullName>
    </submittedName>
</protein>
<name>A0ABC9W2H6_GRUJA</name>
<evidence type="ECO:0000313" key="2">
    <source>
        <dbReference type="Proteomes" id="UP001623348"/>
    </source>
</evidence>